<keyword evidence="3" id="KW-1185">Reference proteome</keyword>
<sequence>MGLENTSVEGFAGALRMIFSGNVDTQLMKDTLLTPQTNQIMSAFAGGTVGVMSSVLIYGKRVQELKEKQQCCYCRGAGTLPCGQCYTIGAVPTAGMPLGKSNCEACDRRGYITCEHCRGTGRADPLDFSKKTRSQFFLPDDDEYYDDKTNPFI</sequence>
<name>A0AAV8UKR1_9RHOD</name>
<accession>A0AAV8UKR1</accession>
<comment type="caution">
    <text evidence="2">The sequence shown here is derived from an EMBL/GenBank/DDBJ whole genome shotgun (WGS) entry which is preliminary data.</text>
</comment>
<keyword evidence="1" id="KW-1133">Transmembrane helix</keyword>
<protein>
    <submittedName>
        <fullName evidence="2">Uncharacterized protein</fullName>
    </submittedName>
</protein>
<dbReference type="AlphaFoldDB" id="A0AAV8UKR1"/>
<feature type="transmembrane region" description="Helical" evidence="1">
    <location>
        <begin position="40"/>
        <end position="59"/>
    </location>
</feature>
<evidence type="ECO:0000313" key="2">
    <source>
        <dbReference type="EMBL" id="KAJ8903139.1"/>
    </source>
</evidence>
<dbReference type="Proteomes" id="UP001157974">
    <property type="component" value="Unassembled WGS sequence"/>
</dbReference>
<keyword evidence="1" id="KW-0812">Transmembrane</keyword>
<dbReference type="EMBL" id="JAMWBK010000007">
    <property type="protein sequence ID" value="KAJ8903139.1"/>
    <property type="molecule type" value="Genomic_DNA"/>
</dbReference>
<keyword evidence="1" id="KW-0472">Membrane</keyword>
<evidence type="ECO:0000313" key="3">
    <source>
        <dbReference type="Proteomes" id="UP001157974"/>
    </source>
</evidence>
<reference evidence="2 3" key="1">
    <citation type="journal article" date="2023" name="Nat. Commun.">
        <title>Origin of minicircular mitochondrial genomes in red algae.</title>
        <authorList>
            <person name="Lee Y."/>
            <person name="Cho C.H."/>
            <person name="Lee Y.M."/>
            <person name="Park S.I."/>
            <person name="Yang J.H."/>
            <person name="West J.A."/>
            <person name="Bhattacharya D."/>
            <person name="Yoon H.S."/>
        </authorList>
    </citation>
    <scope>NUCLEOTIDE SEQUENCE [LARGE SCALE GENOMIC DNA]</scope>
    <source>
        <strain evidence="2 3">CCMP1338</strain>
        <tissue evidence="2">Whole cell</tissue>
    </source>
</reference>
<gene>
    <name evidence="2" type="ORF">NDN08_004251</name>
</gene>
<proteinExistence type="predicted"/>
<evidence type="ECO:0000256" key="1">
    <source>
        <dbReference type="SAM" id="Phobius"/>
    </source>
</evidence>
<organism evidence="2 3">
    <name type="scientific">Rhodosorus marinus</name>
    <dbReference type="NCBI Taxonomy" id="101924"/>
    <lineage>
        <taxon>Eukaryota</taxon>
        <taxon>Rhodophyta</taxon>
        <taxon>Stylonematophyceae</taxon>
        <taxon>Stylonematales</taxon>
        <taxon>Stylonemataceae</taxon>
        <taxon>Rhodosorus</taxon>
    </lineage>
</organism>